<dbReference type="OrthoDB" id="7174015at2"/>
<sequence length="144" mass="15785">MKTFAFAAAMALVASTAAAQTPLELVQSAYKEDGAVIEPAKLPGYYAADLAAALAEDQKEEDGGVGFDWLYGAQDFEITDLAFAEEAVPPDRSQVQVRFKNFGEPKEIYWLLCRRANGDWRIDNVMTMEWGLREAVGLGPEGEC</sequence>
<name>A0A2D2AYI7_9CAUL</name>
<keyword evidence="3" id="KW-1185">Reference proteome</keyword>
<feature type="chain" id="PRO_5013850752" description="DUF3828 domain-containing protein" evidence="1">
    <location>
        <begin position="20"/>
        <end position="144"/>
    </location>
</feature>
<proteinExistence type="predicted"/>
<evidence type="ECO:0000313" key="3">
    <source>
        <dbReference type="Proteomes" id="UP000228945"/>
    </source>
</evidence>
<keyword evidence="1" id="KW-0732">Signal</keyword>
<feature type="signal peptide" evidence="1">
    <location>
        <begin position="1"/>
        <end position="19"/>
    </location>
</feature>
<gene>
    <name evidence="2" type="ORF">CSW64_11840</name>
</gene>
<evidence type="ECO:0000256" key="1">
    <source>
        <dbReference type="SAM" id="SignalP"/>
    </source>
</evidence>
<organism evidence="2 3">
    <name type="scientific">Caulobacter mirabilis</name>
    <dbReference type="NCBI Taxonomy" id="69666"/>
    <lineage>
        <taxon>Bacteria</taxon>
        <taxon>Pseudomonadati</taxon>
        <taxon>Pseudomonadota</taxon>
        <taxon>Alphaproteobacteria</taxon>
        <taxon>Caulobacterales</taxon>
        <taxon>Caulobacteraceae</taxon>
        <taxon>Caulobacter</taxon>
    </lineage>
</organism>
<protein>
    <recommendedName>
        <fullName evidence="4">DUF3828 domain-containing protein</fullName>
    </recommendedName>
</protein>
<evidence type="ECO:0000313" key="2">
    <source>
        <dbReference type="EMBL" id="ATQ43053.1"/>
    </source>
</evidence>
<dbReference type="AlphaFoldDB" id="A0A2D2AYI7"/>
<evidence type="ECO:0008006" key="4">
    <source>
        <dbReference type="Google" id="ProtNLM"/>
    </source>
</evidence>
<dbReference type="Proteomes" id="UP000228945">
    <property type="component" value="Chromosome"/>
</dbReference>
<accession>A0A2D2AYI7</accession>
<reference evidence="2 3" key="1">
    <citation type="submission" date="2017-10" db="EMBL/GenBank/DDBJ databases">
        <title>Genome sequence of Caulobacter mirabilis FWC38.</title>
        <authorList>
            <person name="Fiebig A."/>
            <person name="Crosson S."/>
        </authorList>
    </citation>
    <scope>NUCLEOTIDE SEQUENCE [LARGE SCALE GENOMIC DNA]</scope>
    <source>
        <strain evidence="2 3">FWC 38</strain>
    </source>
</reference>
<dbReference type="KEGG" id="cmb:CSW64_11840"/>
<dbReference type="EMBL" id="CP024201">
    <property type="protein sequence ID" value="ATQ43053.1"/>
    <property type="molecule type" value="Genomic_DNA"/>
</dbReference>
<dbReference type="Gene3D" id="3.10.450.50">
    <property type="match status" value="1"/>
</dbReference>
<dbReference type="RefSeq" id="WP_099622304.1">
    <property type="nucleotide sequence ID" value="NZ_CP024201.1"/>
</dbReference>